<evidence type="ECO:0000256" key="3">
    <source>
        <dbReference type="ARBA" id="ARBA00023239"/>
    </source>
</evidence>
<evidence type="ECO:0000313" key="8">
    <source>
        <dbReference type="EMBL" id="CAG86434.1"/>
    </source>
</evidence>
<dbReference type="FunCoup" id="Q6BTW7">
    <property type="interactions" value="160"/>
</dbReference>
<keyword evidence="9" id="KW-1185">Reference proteome</keyword>
<feature type="active site" evidence="5">
    <location>
        <position position="169"/>
    </location>
</feature>
<reference evidence="8 9" key="1">
    <citation type="journal article" date="2004" name="Nature">
        <title>Genome evolution in yeasts.</title>
        <authorList>
            <consortium name="Genolevures"/>
            <person name="Dujon B."/>
            <person name="Sherman D."/>
            <person name="Fischer G."/>
            <person name="Durrens P."/>
            <person name="Casaregola S."/>
            <person name="Lafontaine I."/>
            <person name="de Montigny J."/>
            <person name="Marck C."/>
            <person name="Neuveglise C."/>
            <person name="Talla E."/>
            <person name="Goffard N."/>
            <person name="Frangeul L."/>
            <person name="Aigle M."/>
            <person name="Anthouard V."/>
            <person name="Babour A."/>
            <person name="Barbe V."/>
            <person name="Barnay S."/>
            <person name="Blanchin S."/>
            <person name="Beckerich J.M."/>
            <person name="Beyne E."/>
            <person name="Bleykasten C."/>
            <person name="Boisrame A."/>
            <person name="Boyer J."/>
            <person name="Cattolico L."/>
            <person name="Confanioleri F."/>
            <person name="de Daruvar A."/>
            <person name="Despons L."/>
            <person name="Fabre E."/>
            <person name="Fairhead C."/>
            <person name="Ferry-Dumazet H."/>
            <person name="Groppi A."/>
            <person name="Hantraye F."/>
            <person name="Hennequin C."/>
            <person name="Jauniaux N."/>
            <person name="Joyet P."/>
            <person name="Kachouri R."/>
            <person name="Kerrest A."/>
            <person name="Koszul R."/>
            <person name="Lemaire M."/>
            <person name="Lesur I."/>
            <person name="Ma L."/>
            <person name="Muller H."/>
            <person name="Nicaud J.M."/>
            <person name="Nikolski M."/>
            <person name="Oztas S."/>
            <person name="Ozier-Kalogeropoulos O."/>
            <person name="Pellenz S."/>
            <person name="Potier S."/>
            <person name="Richard G.F."/>
            <person name="Straub M.L."/>
            <person name="Suleau A."/>
            <person name="Swennene D."/>
            <person name="Tekaia F."/>
            <person name="Wesolowski-Louvel M."/>
            <person name="Westhof E."/>
            <person name="Wirth B."/>
            <person name="Zeniou-Meyer M."/>
            <person name="Zivanovic I."/>
            <person name="Bolotin-Fukuhara M."/>
            <person name="Thierry A."/>
            <person name="Bouchier C."/>
            <person name="Caudron B."/>
            <person name="Scarpelli C."/>
            <person name="Gaillardin C."/>
            <person name="Weissenbach J."/>
            <person name="Wincker P."/>
            <person name="Souciet J.L."/>
        </authorList>
    </citation>
    <scope>NUCLEOTIDE SEQUENCE [LARGE SCALE GENOMIC DNA]</scope>
    <source>
        <strain evidence="9">ATCC 36239 / CBS 767 / BCRC 21394 / JCM 1990 / NBRC 0083 / IGC 2968</strain>
    </source>
</reference>
<dbReference type="KEGG" id="dha:DEHA2C15356g"/>
<dbReference type="OMA" id="RTFSLEW"/>
<dbReference type="InterPro" id="IPR059049">
    <property type="entry name" value="TSEN34_N"/>
</dbReference>
<dbReference type="InterPro" id="IPR006677">
    <property type="entry name" value="tRNA_intron_Endonuc_cat-like"/>
</dbReference>
<name>Q6BTW7_DEBHA</name>
<evidence type="ECO:0000256" key="4">
    <source>
        <dbReference type="PIRNR" id="PIRNR017250"/>
    </source>
</evidence>
<comment type="function">
    <text evidence="4">Constitutes one of the two catalytic subunit of the tRNA-splicing endonuclease complex, a complex responsible for identification and cleavage of the splice sites in pre-tRNA. It cleaves pre-tRNA at the 5'- and 3'-splice sites to release the intron. The products are an intron and two tRNA half-molecules bearing 2',3'-cyclic phosphate and 5'-OH termini. There are no conserved sequences at the splice sites, but the intron is invariably located at the same site in the gene, placing the splice sites an invariant distance from the constant structural features of the tRNA body.</text>
</comment>
<dbReference type="AlphaFoldDB" id="Q6BTW7"/>
<evidence type="ECO:0000259" key="6">
    <source>
        <dbReference type="Pfam" id="PF01974"/>
    </source>
</evidence>
<dbReference type="GO" id="GO:0000379">
    <property type="term" value="P:tRNA-type intron splice site recognition and cleavage"/>
    <property type="evidence" value="ECO:0007669"/>
    <property type="project" value="UniProtKB-UniRule"/>
</dbReference>
<feature type="domain" description="tRNA intron endonuclease catalytic" evidence="6">
    <location>
        <begin position="132"/>
        <end position="208"/>
    </location>
</feature>
<dbReference type="InterPro" id="IPR036167">
    <property type="entry name" value="tRNA_intron_Endo_cat-like_sf"/>
</dbReference>
<dbReference type="Gene3D" id="3.40.1170.20">
    <property type="entry name" value="tRNA intron endonuclease, N-terminal domain"/>
    <property type="match status" value="1"/>
</dbReference>
<dbReference type="EC" id="4.6.1.16" evidence="4"/>
<evidence type="ECO:0000256" key="2">
    <source>
        <dbReference type="ARBA" id="ARBA00022694"/>
    </source>
</evidence>
<dbReference type="InterPro" id="IPR006676">
    <property type="entry name" value="tRNA_splic"/>
</dbReference>
<gene>
    <name evidence="8" type="ordered locus">DEHA2C15356g</name>
</gene>
<evidence type="ECO:0000256" key="5">
    <source>
        <dbReference type="PIRSR" id="PIRSR017250-50"/>
    </source>
</evidence>
<proteinExistence type="inferred from homology"/>
<dbReference type="InterPro" id="IPR016690">
    <property type="entry name" value="TSEN34"/>
</dbReference>
<dbReference type="GO" id="GO:0000214">
    <property type="term" value="C:tRNA-intron endonuclease complex"/>
    <property type="evidence" value="ECO:0007669"/>
    <property type="project" value="UniProtKB-UniRule"/>
</dbReference>
<dbReference type="GO" id="GO:0000213">
    <property type="term" value="F:tRNA-intron lyase activity"/>
    <property type="evidence" value="ECO:0007669"/>
    <property type="project" value="UniProtKB-UniRule"/>
</dbReference>
<organism evidence="8 9">
    <name type="scientific">Debaryomyces hansenii (strain ATCC 36239 / CBS 767 / BCRC 21394 / JCM 1990 / NBRC 0083 / IGC 2968)</name>
    <name type="common">Yeast</name>
    <name type="synonym">Torulaspora hansenii</name>
    <dbReference type="NCBI Taxonomy" id="284592"/>
    <lineage>
        <taxon>Eukaryota</taxon>
        <taxon>Fungi</taxon>
        <taxon>Dikarya</taxon>
        <taxon>Ascomycota</taxon>
        <taxon>Saccharomycotina</taxon>
        <taxon>Pichiomycetes</taxon>
        <taxon>Debaryomycetaceae</taxon>
        <taxon>Debaryomyces</taxon>
    </lineage>
</organism>
<dbReference type="SUPFAM" id="SSF53032">
    <property type="entry name" value="tRNA-intron endonuclease catalytic domain-like"/>
    <property type="match status" value="1"/>
</dbReference>
<evidence type="ECO:0000313" key="9">
    <source>
        <dbReference type="Proteomes" id="UP000000599"/>
    </source>
</evidence>
<comment type="similarity">
    <text evidence="1 4">Belongs to the tRNA-intron endonuclease family.</text>
</comment>
<feature type="domain" description="TSEN34 N-terminal" evidence="7">
    <location>
        <begin position="7"/>
        <end position="72"/>
    </location>
</feature>
<dbReference type="HOGENOM" id="CLU_049366_1_0_1"/>
<dbReference type="Proteomes" id="UP000000599">
    <property type="component" value="Chromosome C"/>
</dbReference>
<dbReference type="NCBIfam" id="TIGR00324">
    <property type="entry name" value="endA"/>
    <property type="match status" value="1"/>
</dbReference>
<dbReference type="GO" id="GO:0003676">
    <property type="term" value="F:nucleic acid binding"/>
    <property type="evidence" value="ECO:0007669"/>
    <property type="project" value="InterPro"/>
</dbReference>
<dbReference type="Pfam" id="PF01974">
    <property type="entry name" value="tRNA_int_endo"/>
    <property type="match status" value="1"/>
</dbReference>
<dbReference type="OrthoDB" id="48041at2759"/>
<dbReference type="PIRSF" id="PIRSF017250">
    <property type="entry name" value="tRNA_splic_SEN34"/>
    <property type="match status" value="1"/>
</dbReference>
<dbReference type="STRING" id="284592.Q6BTW7"/>
<keyword evidence="3 4" id="KW-0456">Lyase</keyword>
<dbReference type="EMBL" id="CR382135">
    <property type="protein sequence ID" value="CAG86434.1"/>
    <property type="molecule type" value="Genomic_DNA"/>
</dbReference>
<evidence type="ECO:0000256" key="1">
    <source>
        <dbReference type="ARBA" id="ARBA00008078"/>
    </source>
</evidence>
<dbReference type="GeneID" id="2900502"/>
<dbReference type="VEuPathDB" id="FungiDB:DEHA2C15356g"/>
<keyword evidence="2 4" id="KW-0819">tRNA processing</keyword>
<dbReference type="InParanoid" id="Q6BTW7"/>
<dbReference type="InterPro" id="IPR011856">
    <property type="entry name" value="tRNA_endonuc-like_dom_sf"/>
</dbReference>
<dbReference type="eggNOG" id="KOG4133">
    <property type="taxonomic scope" value="Eukaryota"/>
</dbReference>
<accession>Q6BTW7</accession>
<dbReference type="PANTHER" id="PTHR13070:SF0">
    <property type="entry name" value="TRNA-SPLICING ENDONUCLEASE SUBUNIT SEN34"/>
    <property type="match status" value="1"/>
</dbReference>
<feature type="active site" evidence="5">
    <location>
        <position position="198"/>
    </location>
</feature>
<dbReference type="RefSeq" id="XP_458352.1">
    <property type="nucleotide sequence ID" value="XM_458352.1"/>
</dbReference>
<protein>
    <recommendedName>
        <fullName evidence="4">tRNA-splicing endonuclease subunit Sen34</fullName>
        <ecNumber evidence="4">4.6.1.16</ecNumber>
    </recommendedName>
</protein>
<evidence type="ECO:0000259" key="7">
    <source>
        <dbReference type="Pfam" id="PF26577"/>
    </source>
</evidence>
<dbReference type="Pfam" id="PF26577">
    <property type="entry name" value="TSEN34_N"/>
    <property type="match status" value="1"/>
</dbReference>
<dbReference type="Gene3D" id="3.40.1350.10">
    <property type="match status" value="1"/>
</dbReference>
<dbReference type="CDD" id="cd22363">
    <property type="entry name" value="tRNA-intron_lyase_C"/>
    <property type="match status" value="1"/>
</dbReference>
<sequence length="237" mass="26766">MSSKILLPVINDRVLIFDIEDIKKLRNLGILGILSGTLPKAPQQNIFLGIPLQLSVNEALWLIEREYGVLVDSKELHKKKNESSKEGIEENANNEFIRIPNTFKPSEELSPMDLKDFISLQYSTQDELESLIRDYHTFKTVRDKGFFILPGLRFGGELIAYPGDPLRYHSHLIINTAYKSINLLDVITGGRLATGVKKVWLIVGDDEEQSNITNDLVGEFTKDAEPMSFSIEWAGFG</sequence>
<feature type="active site" evidence="5">
    <location>
        <position position="161"/>
    </location>
</feature>
<dbReference type="PANTHER" id="PTHR13070">
    <property type="entry name" value="TRNA-SPLICING ENDONUCLEASE SUBUNIT SEN34-RELATED"/>
    <property type="match status" value="1"/>
</dbReference>